<evidence type="ECO:0000313" key="1">
    <source>
        <dbReference type="EMBL" id="BDZ41029.1"/>
    </source>
</evidence>
<sequence>MEVTIGVQNLGRELVVETDESADDIAAAVESALADGTVLKLTDTKGRRVIVPTSALGFVDIGAESQRRVGFGSA</sequence>
<accession>A0ABM8FZF2</accession>
<evidence type="ECO:0000313" key="2">
    <source>
        <dbReference type="Proteomes" id="UP001321475"/>
    </source>
</evidence>
<organism evidence="1 2">
    <name type="scientific">Paraoerskovia sediminicola</name>
    <dbReference type="NCBI Taxonomy" id="1138587"/>
    <lineage>
        <taxon>Bacteria</taxon>
        <taxon>Bacillati</taxon>
        <taxon>Actinomycetota</taxon>
        <taxon>Actinomycetes</taxon>
        <taxon>Micrococcales</taxon>
        <taxon>Cellulomonadaceae</taxon>
        <taxon>Paraoerskovia</taxon>
    </lineage>
</organism>
<protein>
    <submittedName>
        <fullName evidence="1">ATP-binding protein</fullName>
    </submittedName>
</protein>
<keyword evidence="1" id="KW-0067">ATP-binding</keyword>
<reference evidence="2" key="1">
    <citation type="journal article" date="2019" name="Int. J. Syst. Evol. Microbiol.">
        <title>The Global Catalogue of Microorganisms (GCM) 10K type strain sequencing project: providing services to taxonomists for standard genome sequencing and annotation.</title>
        <authorList>
            <consortium name="The Broad Institute Genomics Platform"/>
            <consortium name="The Broad Institute Genome Sequencing Center for Infectious Disease"/>
            <person name="Wu L."/>
            <person name="Ma J."/>
        </authorList>
    </citation>
    <scope>NUCLEOTIDE SEQUENCE [LARGE SCALE GENOMIC DNA]</scope>
    <source>
        <strain evidence="2">NBRC 108565</strain>
    </source>
</reference>
<name>A0ABM8FZF2_9CELL</name>
<keyword evidence="2" id="KW-1185">Reference proteome</keyword>
<dbReference type="Pfam" id="PF11305">
    <property type="entry name" value="DUF3107"/>
    <property type="match status" value="1"/>
</dbReference>
<dbReference type="EMBL" id="AP027729">
    <property type="protein sequence ID" value="BDZ41029.1"/>
    <property type="molecule type" value="Genomic_DNA"/>
</dbReference>
<dbReference type="RefSeq" id="WP_286218306.1">
    <property type="nucleotide sequence ID" value="NZ_AP027729.1"/>
</dbReference>
<gene>
    <name evidence="1" type="ORF">GCM10025865_03280</name>
</gene>
<proteinExistence type="predicted"/>
<dbReference type="InterPro" id="IPR021456">
    <property type="entry name" value="DUF3107"/>
</dbReference>
<keyword evidence="1" id="KW-0547">Nucleotide-binding</keyword>
<dbReference type="Proteomes" id="UP001321475">
    <property type="component" value="Chromosome"/>
</dbReference>
<dbReference type="GO" id="GO:0005524">
    <property type="term" value="F:ATP binding"/>
    <property type="evidence" value="ECO:0007669"/>
    <property type="project" value="UniProtKB-KW"/>
</dbReference>